<evidence type="ECO:0000259" key="4">
    <source>
        <dbReference type="Pfam" id="PF10145"/>
    </source>
</evidence>
<protein>
    <recommendedName>
        <fullName evidence="4">Phage tail tape measure protein domain-containing protein</fullName>
    </recommendedName>
</protein>
<dbReference type="NCBIfam" id="TIGR01760">
    <property type="entry name" value="tape_meas_TP901"/>
    <property type="match status" value="1"/>
</dbReference>
<reference evidence="5" key="1">
    <citation type="journal article" date="2014" name="Int. J. Syst. Evol. Microbiol.">
        <title>Complete genome sequence of Corynebacterium casei LMG S-19264T (=DSM 44701T), isolated from a smear-ripened cheese.</title>
        <authorList>
            <consortium name="US DOE Joint Genome Institute (JGI-PGF)"/>
            <person name="Walter F."/>
            <person name="Albersmeier A."/>
            <person name="Kalinowski J."/>
            <person name="Ruckert C."/>
        </authorList>
    </citation>
    <scope>NUCLEOTIDE SEQUENCE</scope>
    <source>
        <strain evidence="5">CGMCC 1.15762</strain>
    </source>
</reference>
<organism evidence="5 6">
    <name type="scientific">Salipiger pallidus</name>
    <dbReference type="NCBI Taxonomy" id="1775170"/>
    <lineage>
        <taxon>Bacteria</taxon>
        <taxon>Pseudomonadati</taxon>
        <taxon>Pseudomonadota</taxon>
        <taxon>Alphaproteobacteria</taxon>
        <taxon>Rhodobacterales</taxon>
        <taxon>Roseobacteraceae</taxon>
        <taxon>Salipiger</taxon>
    </lineage>
</organism>
<keyword evidence="1" id="KW-1188">Viral release from host cell</keyword>
<keyword evidence="2" id="KW-0175">Coiled coil</keyword>
<dbReference type="Gene3D" id="1.10.530.10">
    <property type="match status" value="1"/>
</dbReference>
<feature type="coiled-coil region" evidence="2">
    <location>
        <begin position="520"/>
        <end position="577"/>
    </location>
</feature>
<dbReference type="PANTHER" id="PTHR37813:SF1">
    <property type="entry name" value="FELS-2 PROPHAGE PROTEIN"/>
    <property type="match status" value="1"/>
</dbReference>
<proteinExistence type="predicted"/>
<evidence type="ECO:0000313" key="5">
    <source>
        <dbReference type="EMBL" id="GGG59748.1"/>
    </source>
</evidence>
<feature type="domain" description="Phage tail tape measure protein" evidence="4">
    <location>
        <begin position="126"/>
        <end position="325"/>
    </location>
</feature>
<dbReference type="PANTHER" id="PTHR37813">
    <property type="entry name" value="FELS-2 PROPHAGE PROTEIN"/>
    <property type="match status" value="1"/>
</dbReference>
<dbReference type="SUPFAM" id="SSF53955">
    <property type="entry name" value="Lysozyme-like"/>
    <property type="match status" value="1"/>
</dbReference>
<dbReference type="InterPro" id="IPR010090">
    <property type="entry name" value="Phage_tape_meas"/>
</dbReference>
<dbReference type="Pfam" id="PF10145">
    <property type="entry name" value="PhageMin_Tail"/>
    <property type="match status" value="1"/>
</dbReference>
<dbReference type="EMBL" id="BMJV01000001">
    <property type="protein sequence ID" value="GGG59748.1"/>
    <property type="molecule type" value="Genomic_DNA"/>
</dbReference>
<sequence>MSTTTRSYTIRLSAAGKQQLEADLKALGRSGEQSLKRIQSAGRPASAGLRETDGAARQLKGSLHSMSQELPAVQRLARFMGTTALAGGLVAFGRGALDVGRQFQAMMQRVEAATQASEGDLDRLSEAAKRLGETTAFSAMQAAEAIEVLAKNGVSVTNILGGALDSSVMLASALGAEIAPSADLVTDVMQQFGLTAAELPEIVDRLTGAAFTSKFGFDDLRLAIAQAGGVAGTTGVEINDFLTTLSATASSFASGSDAGTSYKTFLQRLVPESAKAAAVMSDLGLEFFDANGNMKEMAEIAQELQDGLAGLDEASRLEALKTVFGTDAIRTAAALAEQGADGFRDLASAIGEVSAQEQAEVRMRGLEGALKELAAAWEALQLESAQNGGLEIAEKFTRRLTEALRYLTENFQEVEEIVERVAQALTVYLVGKGMTLAVAKAVAMRAAYIELAGSVSGVGTVAGRAVGPVTRLGAAARVLTGVLGGPLSLAITAASLIAFGLDTDKAADAIDRADVAAKAAASALDEYQAASKRAADEQKELRGQVSAATEAMLVQTRANLVQALEDAQRELKAAQDSMSGAFWDGDGFDDFAARYRMLFRTNLQTGAPEGPTNRYLMQMAKMAEQAGALEISATAFMESFSEIQAIGPAFEEAGAALQTILDGGGPLAGNAALEKLREMAAAAGIFGDEVEAIDGAGSEAELRRAYGALVTAINEAVIAGRQLRSEDLERFRENAAGLADLEKNEERLLERHREVLDISRDLSEERPFDATADSAGQAADEIDRAARAFADYQKSRVQGASLEKDFPSTPAVAQDGMRSFIAWLEGTAPGSHPRAKGYNTTLDYDRYTGPVNLEGMTLNQVQALQRQMLAHPDNPHNSSAVGMYQIVSTTLRGLIKEMGLTGNELFTGDLQDQMADRLIARRGRNPAALRSEWEGLNRAGDADILAAYDSDRGARAQSMAEADTKSAEAARERAATLREVVAVGEQQLEQLRLEASLTGRSVEEQARLTFEYEALNRAKQQGIDVDKASVEDGRTLRQVIQENAIEYARLVAAKDADTEATERNKDAQEDRAERIDGYKQQISGLFENLKPGGAGIEGFWDDMTSMILDKLWSLALDPVWQQLAMLMDQAFSGQGLGAKFSGVASAGYSASPGTMASAGLYADGGEFPRRAGGGRFRKVRRAVGQLEGAGGKRQDNLLFWGSRGEFMQPADAVDHYGVDFMEAIRTRRLPKFADGGFLGGASAGASSASLQPVVNMPVKIETIEGTTAEVTRTPDGGMNIRMVRQVMRDELASGSMDGAMRRRWGGRPLPKGQ</sequence>
<gene>
    <name evidence="5" type="ORF">GCM10011415_02090</name>
</gene>
<name>A0A8J2ZGL3_9RHOB</name>
<evidence type="ECO:0000313" key="6">
    <source>
        <dbReference type="Proteomes" id="UP000617145"/>
    </source>
</evidence>
<comment type="caution">
    <text evidence="5">The sequence shown here is derived from an EMBL/GenBank/DDBJ whole genome shotgun (WGS) entry which is preliminary data.</text>
</comment>
<evidence type="ECO:0000256" key="3">
    <source>
        <dbReference type="SAM" id="MobiDB-lite"/>
    </source>
</evidence>
<dbReference type="RefSeq" id="WP_188787974.1">
    <property type="nucleotide sequence ID" value="NZ_BMJV01000001.1"/>
</dbReference>
<evidence type="ECO:0000256" key="2">
    <source>
        <dbReference type="SAM" id="Coils"/>
    </source>
</evidence>
<keyword evidence="6" id="KW-1185">Reference proteome</keyword>
<feature type="region of interest" description="Disordered" evidence="3">
    <location>
        <begin position="1291"/>
        <end position="1313"/>
    </location>
</feature>
<accession>A0A8J2ZGL3</accession>
<reference evidence="5" key="2">
    <citation type="submission" date="2020-09" db="EMBL/GenBank/DDBJ databases">
        <authorList>
            <person name="Sun Q."/>
            <person name="Zhou Y."/>
        </authorList>
    </citation>
    <scope>NUCLEOTIDE SEQUENCE</scope>
    <source>
        <strain evidence="5">CGMCC 1.15762</strain>
    </source>
</reference>
<evidence type="ECO:0000256" key="1">
    <source>
        <dbReference type="ARBA" id="ARBA00022612"/>
    </source>
</evidence>
<dbReference type="InterPro" id="IPR023346">
    <property type="entry name" value="Lysozyme-like_dom_sf"/>
</dbReference>
<dbReference type="Proteomes" id="UP000617145">
    <property type="component" value="Unassembled WGS sequence"/>
</dbReference>